<sequence>MRPTSPAVKSHKPSWPSWKTSGSSKSSRIYATPATGCARTLSCAHAVLWWSHPHDAGTTPPPGSPPARHSSTRFRIQNFPRDRAVGRPPATPSAAAQQRTARVGPAARVRGGSCGRVRSARHARGLRNGTGDGLVGLGGILVKFLRDPVVLEATGPLRARFGPWICGNDPRFP</sequence>
<evidence type="ECO:0000256" key="1">
    <source>
        <dbReference type="SAM" id="MobiDB-lite"/>
    </source>
</evidence>
<keyword evidence="3" id="KW-1185">Reference proteome</keyword>
<accession>A0A4U6TA75</accession>
<evidence type="ECO:0000313" key="2">
    <source>
        <dbReference type="EMBL" id="TKV98191.1"/>
    </source>
</evidence>
<name>A0A4U6TA75_SETVI</name>
<dbReference type="Proteomes" id="UP000298652">
    <property type="component" value="Chromosome 9"/>
</dbReference>
<evidence type="ECO:0000313" key="3">
    <source>
        <dbReference type="Proteomes" id="UP000298652"/>
    </source>
</evidence>
<organism evidence="2 3">
    <name type="scientific">Setaria viridis</name>
    <name type="common">Green bristlegrass</name>
    <name type="synonym">Setaria italica subsp. viridis</name>
    <dbReference type="NCBI Taxonomy" id="4556"/>
    <lineage>
        <taxon>Eukaryota</taxon>
        <taxon>Viridiplantae</taxon>
        <taxon>Streptophyta</taxon>
        <taxon>Embryophyta</taxon>
        <taxon>Tracheophyta</taxon>
        <taxon>Spermatophyta</taxon>
        <taxon>Magnoliopsida</taxon>
        <taxon>Liliopsida</taxon>
        <taxon>Poales</taxon>
        <taxon>Poaceae</taxon>
        <taxon>PACMAD clade</taxon>
        <taxon>Panicoideae</taxon>
        <taxon>Panicodae</taxon>
        <taxon>Paniceae</taxon>
        <taxon>Cenchrinae</taxon>
        <taxon>Setaria</taxon>
    </lineage>
</organism>
<protein>
    <submittedName>
        <fullName evidence="2">Uncharacterized protein</fullName>
    </submittedName>
</protein>
<feature type="region of interest" description="Disordered" evidence="1">
    <location>
        <begin position="1"/>
        <end position="29"/>
    </location>
</feature>
<feature type="compositionally biased region" description="Low complexity" evidence="1">
    <location>
        <begin position="13"/>
        <end position="27"/>
    </location>
</feature>
<gene>
    <name evidence="2" type="ORF">SEVIR_9G543500v2</name>
</gene>
<reference evidence="2" key="1">
    <citation type="submission" date="2019-03" db="EMBL/GenBank/DDBJ databases">
        <title>WGS assembly of Setaria viridis.</title>
        <authorList>
            <person name="Huang P."/>
            <person name="Jenkins J."/>
            <person name="Grimwood J."/>
            <person name="Barry K."/>
            <person name="Healey A."/>
            <person name="Mamidi S."/>
            <person name="Sreedasyam A."/>
            <person name="Shu S."/>
            <person name="Feldman M."/>
            <person name="Wu J."/>
            <person name="Yu Y."/>
            <person name="Chen C."/>
            <person name="Johnson J."/>
            <person name="Rokhsar D."/>
            <person name="Baxter I."/>
            <person name="Schmutz J."/>
            <person name="Brutnell T."/>
            <person name="Kellogg E."/>
        </authorList>
    </citation>
    <scope>NUCLEOTIDE SEQUENCE [LARGE SCALE GENOMIC DNA]</scope>
</reference>
<dbReference type="EMBL" id="CM016560">
    <property type="protein sequence ID" value="TKV98191.1"/>
    <property type="molecule type" value="Genomic_DNA"/>
</dbReference>
<dbReference type="AlphaFoldDB" id="A0A4U6TA75"/>
<proteinExistence type="predicted"/>
<feature type="compositionally biased region" description="Low complexity" evidence="1">
    <location>
        <begin position="106"/>
        <end position="116"/>
    </location>
</feature>
<dbReference type="Gramene" id="TKV98191">
    <property type="protein sequence ID" value="TKV98191"/>
    <property type="gene ID" value="SEVIR_9G543500v2"/>
</dbReference>
<feature type="region of interest" description="Disordered" evidence="1">
    <location>
        <begin position="79"/>
        <end position="116"/>
    </location>
</feature>